<name>A0ABW1V6Z3_9BACL</name>
<dbReference type="InterPro" id="IPR029058">
    <property type="entry name" value="AB_hydrolase_fold"/>
</dbReference>
<sequence length="327" mass="36351">MKKMLKKKRWWLFVFIILVGAAGFALFYDDGSVSSFVNQKSKAEFIEAYNEAMSHLPEPTEERQISTTFGEVKVYKFEGESMAGRAPLLLLPGKSASTPMWESNLDSLINDRPVYTIDLLGEPGMSVETARIENVQDQAVWLKELIVALDEPQIHVLGLSFGGWSAVNLVVHEEVPQIASLILVDPVYVFDAIPLKMVLLSIPASVPIVPKSIRDRMLSYISGEAEIDENEPTAKLIETGMRSFKSKLPMPQQIKESQLDEINIPVLAIIAGKSTMHHPEKATAVAEESLSHENSKVVVFEEASHAINGEYPEELADAIRQFITPMD</sequence>
<dbReference type="EMBL" id="JBHSTE010000004">
    <property type="protein sequence ID" value="MFC6333542.1"/>
    <property type="molecule type" value="Genomic_DNA"/>
</dbReference>
<protein>
    <submittedName>
        <fullName evidence="2">Alpha/beta fold hydrolase</fullName>
    </submittedName>
</protein>
<dbReference type="PANTHER" id="PTHR42886:SF42">
    <property type="entry name" value="ALPHA_BETA-HYDROLASES SUPERFAMILY PROTEIN"/>
    <property type="match status" value="1"/>
</dbReference>
<proteinExistence type="predicted"/>
<dbReference type="GO" id="GO:0016787">
    <property type="term" value="F:hydrolase activity"/>
    <property type="evidence" value="ECO:0007669"/>
    <property type="project" value="UniProtKB-KW"/>
</dbReference>
<gene>
    <name evidence="2" type="ORF">ACFP56_13010</name>
</gene>
<keyword evidence="3" id="KW-1185">Reference proteome</keyword>
<organism evidence="2 3">
    <name type="scientific">Paenibacillus septentrionalis</name>
    <dbReference type="NCBI Taxonomy" id="429342"/>
    <lineage>
        <taxon>Bacteria</taxon>
        <taxon>Bacillati</taxon>
        <taxon>Bacillota</taxon>
        <taxon>Bacilli</taxon>
        <taxon>Bacillales</taxon>
        <taxon>Paenibacillaceae</taxon>
        <taxon>Paenibacillus</taxon>
    </lineage>
</organism>
<evidence type="ECO:0000259" key="1">
    <source>
        <dbReference type="Pfam" id="PF12697"/>
    </source>
</evidence>
<dbReference type="Pfam" id="PF12697">
    <property type="entry name" value="Abhydrolase_6"/>
    <property type="match status" value="1"/>
</dbReference>
<dbReference type="Proteomes" id="UP001596233">
    <property type="component" value="Unassembled WGS sequence"/>
</dbReference>
<dbReference type="RefSeq" id="WP_379235120.1">
    <property type="nucleotide sequence ID" value="NZ_JBHSTE010000004.1"/>
</dbReference>
<dbReference type="InterPro" id="IPR000073">
    <property type="entry name" value="AB_hydrolase_1"/>
</dbReference>
<accession>A0ABW1V6Z3</accession>
<keyword evidence="2" id="KW-0378">Hydrolase</keyword>
<dbReference type="SUPFAM" id="SSF53474">
    <property type="entry name" value="alpha/beta-Hydrolases"/>
    <property type="match status" value="1"/>
</dbReference>
<evidence type="ECO:0000313" key="3">
    <source>
        <dbReference type="Proteomes" id="UP001596233"/>
    </source>
</evidence>
<dbReference type="Gene3D" id="3.40.50.1820">
    <property type="entry name" value="alpha/beta hydrolase"/>
    <property type="match status" value="1"/>
</dbReference>
<dbReference type="PANTHER" id="PTHR42886">
    <property type="entry name" value="RE40534P-RELATED"/>
    <property type="match status" value="1"/>
</dbReference>
<comment type="caution">
    <text evidence="2">The sequence shown here is derived from an EMBL/GenBank/DDBJ whole genome shotgun (WGS) entry which is preliminary data.</text>
</comment>
<evidence type="ECO:0000313" key="2">
    <source>
        <dbReference type="EMBL" id="MFC6333542.1"/>
    </source>
</evidence>
<feature type="domain" description="AB hydrolase-1" evidence="1">
    <location>
        <begin position="88"/>
        <end position="318"/>
    </location>
</feature>
<reference evidence="3" key="1">
    <citation type="journal article" date="2019" name="Int. J. Syst. Evol. Microbiol.">
        <title>The Global Catalogue of Microorganisms (GCM) 10K type strain sequencing project: providing services to taxonomists for standard genome sequencing and annotation.</title>
        <authorList>
            <consortium name="The Broad Institute Genomics Platform"/>
            <consortium name="The Broad Institute Genome Sequencing Center for Infectious Disease"/>
            <person name="Wu L."/>
            <person name="Ma J."/>
        </authorList>
    </citation>
    <scope>NUCLEOTIDE SEQUENCE [LARGE SCALE GENOMIC DNA]</scope>
    <source>
        <strain evidence="3">PCU 280</strain>
    </source>
</reference>